<proteinExistence type="predicted"/>
<feature type="region of interest" description="Disordered" evidence="1">
    <location>
        <begin position="93"/>
        <end position="191"/>
    </location>
</feature>
<sequence length="296" mass="32041">MEESAAQPTQMSNEAEDNLGDRLAILQELYQRKHAELVASLQQSQSFATQDYLQSLQLLQNLQQQQQPGGGAAGALLTPSAIHHHHPYLGTLRQTSSEQSTENEVELASKTDGSLTAASRNRRAFSGSGQTISQTTRDRLKTMIASKKQKQRLHSTGSTGSASNVSSGAAANPSTWIPQLEAPTPRSTWKVNSEPNMKMKLRARILNKGSSPVNHYYPPISSQQATAANHAVLQRCDSDSTSQPMDLLFKSSALAGLDQRVQQQQQAAAGAPSNLVPHSLPPMLWCRPPPCPTSTI</sequence>
<feature type="compositionally biased region" description="Low complexity" evidence="1">
    <location>
        <begin position="155"/>
        <end position="174"/>
    </location>
</feature>
<keyword evidence="2" id="KW-1185">Reference proteome</keyword>
<name>A0A915CTA3_9BILA</name>
<evidence type="ECO:0000313" key="2">
    <source>
        <dbReference type="Proteomes" id="UP000887574"/>
    </source>
</evidence>
<reference evidence="3" key="1">
    <citation type="submission" date="2022-11" db="UniProtKB">
        <authorList>
            <consortium name="WormBaseParasite"/>
        </authorList>
    </citation>
    <scope>IDENTIFICATION</scope>
</reference>
<protein>
    <submittedName>
        <fullName evidence="3">Uncharacterized protein</fullName>
    </submittedName>
</protein>
<feature type="compositionally biased region" description="Polar residues" evidence="1">
    <location>
        <begin position="93"/>
        <end position="102"/>
    </location>
</feature>
<dbReference type="Proteomes" id="UP000887574">
    <property type="component" value="Unplaced"/>
</dbReference>
<accession>A0A915CTA3</accession>
<evidence type="ECO:0000313" key="3">
    <source>
        <dbReference type="WBParaSite" id="jg12378"/>
    </source>
</evidence>
<organism evidence="2 3">
    <name type="scientific">Ditylenchus dipsaci</name>
    <dbReference type="NCBI Taxonomy" id="166011"/>
    <lineage>
        <taxon>Eukaryota</taxon>
        <taxon>Metazoa</taxon>
        <taxon>Ecdysozoa</taxon>
        <taxon>Nematoda</taxon>
        <taxon>Chromadorea</taxon>
        <taxon>Rhabditida</taxon>
        <taxon>Tylenchina</taxon>
        <taxon>Tylenchomorpha</taxon>
        <taxon>Sphaerularioidea</taxon>
        <taxon>Anguinidae</taxon>
        <taxon>Anguininae</taxon>
        <taxon>Ditylenchus</taxon>
    </lineage>
</organism>
<dbReference type="AlphaFoldDB" id="A0A915CTA3"/>
<dbReference type="WBParaSite" id="jg12378">
    <property type="protein sequence ID" value="jg12378"/>
    <property type="gene ID" value="jg12378"/>
</dbReference>
<evidence type="ECO:0000256" key="1">
    <source>
        <dbReference type="SAM" id="MobiDB-lite"/>
    </source>
</evidence>